<dbReference type="Gene3D" id="2.30.29.30">
    <property type="entry name" value="Pleckstrin-homology domain (PH domain)/Phosphotyrosine-binding domain (PTB)"/>
    <property type="match status" value="1"/>
</dbReference>
<evidence type="ECO:0000313" key="2">
    <source>
        <dbReference type="Proteomes" id="UP001044222"/>
    </source>
</evidence>
<organism evidence="1 2">
    <name type="scientific">Anguilla anguilla</name>
    <name type="common">European freshwater eel</name>
    <name type="synonym">Muraena anguilla</name>
    <dbReference type="NCBI Taxonomy" id="7936"/>
    <lineage>
        <taxon>Eukaryota</taxon>
        <taxon>Metazoa</taxon>
        <taxon>Chordata</taxon>
        <taxon>Craniata</taxon>
        <taxon>Vertebrata</taxon>
        <taxon>Euteleostomi</taxon>
        <taxon>Actinopterygii</taxon>
        <taxon>Neopterygii</taxon>
        <taxon>Teleostei</taxon>
        <taxon>Anguilliformes</taxon>
        <taxon>Anguillidae</taxon>
        <taxon>Anguilla</taxon>
    </lineage>
</organism>
<dbReference type="EMBL" id="JAFIRN010000008">
    <property type="protein sequence ID" value="KAG5844719.1"/>
    <property type="molecule type" value="Genomic_DNA"/>
</dbReference>
<name>A0A9D3MA54_ANGAN</name>
<dbReference type="PANTHER" id="PTHR14058:SF5">
    <property type="entry name" value="AMYLOID BETA PRECURSOR PROTEIN BINDING FAMILY B MEMBER 1"/>
    <property type="match status" value="1"/>
</dbReference>
<protein>
    <submittedName>
        <fullName evidence="1">Uncharacterized protein</fullName>
    </submittedName>
</protein>
<reference evidence="1" key="1">
    <citation type="submission" date="2021-01" db="EMBL/GenBank/DDBJ databases">
        <title>A chromosome-scale assembly of European eel, Anguilla anguilla.</title>
        <authorList>
            <person name="Henkel C."/>
            <person name="Jong-Raadsen S.A."/>
            <person name="Dufour S."/>
            <person name="Weltzien F.-A."/>
            <person name="Palstra A.P."/>
            <person name="Pelster B."/>
            <person name="Spaink H.P."/>
            <person name="Van Den Thillart G.E."/>
            <person name="Jansen H."/>
            <person name="Zahm M."/>
            <person name="Klopp C."/>
            <person name="Cedric C."/>
            <person name="Louis A."/>
            <person name="Berthelot C."/>
            <person name="Parey E."/>
            <person name="Roest Crollius H."/>
            <person name="Montfort J."/>
            <person name="Robinson-Rechavi M."/>
            <person name="Bucao C."/>
            <person name="Bouchez O."/>
            <person name="Gislard M."/>
            <person name="Lluch J."/>
            <person name="Milhes M."/>
            <person name="Lampietro C."/>
            <person name="Lopez Roques C."/>
            <person name="Donnadieu C."/>
            <person name="Braasch I."/>
            <person name="Desvignes T."/>
            <person name="Postlethwait J."/>
            <person name="Bobe J."/>
            <person name="Guiguen Y."/>
            <person name="Dirks R."/>
        </authorList>
    </citation>
    <scope>NUCLEOTIDE SEQUENCE</scope>
    <source>
        <strain evidence="1">Tag_6206</strain>
        <tissue evidence="1">Liver</tissue>
    </source>
</reference>
<gene>
    <name evidence="1" type="ORF">ANANG_G00165510</name>
</gene>
<comment type="caution">
    <text evidence="1">The sequence shown here is derived from an EMBL/GenBank/DDBJ whole genome shotgun (WGS) entry which is preliminary data.</text>
</comment>
<dbReference type="AlphaFoldDB" id="A0A9D3MA54"/>
<dbReference type="InterPro" id="IPR039576">
    <property type="entry name" value="APBB1/2/3"/>
</dbReference>
<evidence type="ECO:0000313" key="1">
    <source>
        <dbReference type="EMBL" id="KAG5844719.1"/>
    </source>
</evidence>
<dbReference type="GO" id="GO:0001540">
    <property type="term" value="F:amyloid-beta binding"/>
    <property type="evidence" value="ECO:0007669"/>
    <property type="project" value="InterPro"/>
</dbReference>
<dbReference type="GO" id="GO:0005737">
    <property type="term" value="C:cytoplasm"/>
    <property type="evidence" value="ECO:0007669"/>
    <property type="project" value="TreeGrafter"/>
</dbReference>
<keyword evidence="2" id="KW-1185">Reference proteome</keyword>
<dbReference type="GO" id="GO:0005634">
    <property type="term" value="C:nucleus"/>
    <property type="evidence" value="ECO:0007669"/>
    <property type="project" value="TreeGrafter"/>
</dbReference>
<accession>A0A9D3MA54</accession>
<proteinExistence type="predicted"/>
<dbReference type="PANTHER" id="PTHR14058">
    <property type="entry name" value="AMYLOID BETA A4 PRECURSOR PROTEIN-BINDING FAMILY B"/>
    <property type="match status" value="1"/>
</dbReference>
<dbReference type="GO" id="GO:0006355">
    <property type="term" value="P:regulation of DNA-templated transcription"/>
    <property type="evidence" value="ECO:0007669"/>
    <property type="project" value="TreeGrafter"/>
</dbReference>
<sequence>MSECRVRFLSFMGVGRDVHTFAFIMAEAPATSSVTCSGASPTPPACRKRCRPHACCGIRSAWTRAPSSGSCLPGPPPTPWPARGLQRQKGVQSLLGTFKWAGSQTP</sequence>
<dbReference type="Proteomes" id="UP001044222">
    <property type="component" value="Chromosome 8"/>
</dbReference>
<dbReference type="InterPro" id="IPR011993">
    <property type="entry name" value="PH-like_dom_sf"/>
</dbReference>